<feature type="region of interest" description="Disordered" evidence="1">
    <location>
        <begin position="488"/>
        <end position="507"/>
    </location>
</feature>
<keyword evidence="3" id="KW-1185">Reference proteome</keyword>
<feature type="compositionally biased region" description="Basic and acidic residues" evidence="1">
    <location>
        <begin position="759"/>
        <end position="786"/>
    </location>
</feature>
<accession>L0B2U8</accession>
<feature type="compositionally biased region" description="Polar residues" evidence="1">
    <location>
        <begin position="865"/>
        <end position="901"/>
    </location>
</feature>
<evidence type="ECO:0000256" key="1">
    <source>
        <dbReference type="SAM" id="MobiDB-lite"/>
    </source>
</evidence>
<feature type="region of interest" description="Disordered" evidence="1">
    <location>
        <begin position="626"/>
        <end position="945"/>
    </location>
</feature>
<sequence>MSVGVLTLNIKNKCQAGSCSCGKTPDKFGLKVSKETTIPNVAGFVRYTHELDDGNTFTLKGELHGNEKLGDASDIQDVIKVSVYYWDNDHGSSTAKPLILEFVKSSNTSQPDYYTRYEDGEQELKGEDETIWVHHGYSGGLSLQDRLDDRNCARNKVIPFDLENPTRYRNFGSGVSKSKGITFSSFTPLPGSEHIVTSYSIVGDTSGPETGISRVENNKEKISEITIPHGALAGVRLYSSPVSPKIPLMIELVGVSGGPSTFYASKGEKGGWNSDKGDAKDFYDGGKEIGKQKPKEALNNKLDEVTCFYRDAVTIDLSLEKSTTKKDNWYCCNTCRQGKVSVKEILVNHHAEHRRSTKLYKHSITNDNYTLSAIKYYLHNHGKENRKHIAPRKMLLPITGPVDVYTFYCNGNPSLIYVDAEKEPKATGWYRKSSKGYTKSWTRLNSQLKGLAPKDLENGIDCNIWMRLKKVLSGRGCTTLEDCPKGSISESLQQEDEEEPSDDDSLDNVVDLGISVSTEVGRFWRNTLDTVIKSALPEIVDLVNKSMNSTSISSSLPGALVSGDPQRTGSDDLLNGLLSLGINIPCIATKFGLKINDMLNEVVERTLQLTADTIKIVTKTDDIVSVTSQGGQTNPAPEPKDRTGKESAGDIGPSGKNSESSSLGTKKESPLQEQRSQPTGEKLGIKDQIGDGKDKNKDETEEGKESIEPSLSLAAPDYSGSQGPKGAKGPDGPADKDEGTEETSEPVTSSGVDSGNGDGRTKVNGDDSESAKEDEKVLVKEPKKSQETGADPASPELSQQDTPVLQASQSGTETPALKGTAPPGGPGATQGDTVVYVQSEAKTPGKEKPAEVTGSFKGSHPKTVQHISPLTTDNSTSFQAPSALQSSEPPQRDNGSTSDLATNPKGGPTQSISEAQVQLVGASREQGPEPTASALTQTGTSTDGKAEKLGAEAGITAAAGSVLWTAFGASSGTLAGTGGLTGFTYWMYKRLKGDPWVRQL</sequence>
<dbReference type="Proteomes" id="UP000031512">
    <property type="component" value="Chromosome 3"/>
</dbReference>
<feature type="compositionally biased region" description="Polar residues" evidence="1">
    <location>
        <begin position="796"/>
        <end position="813"/>
    </location>
</feature>
<dbReference type="KEGG" id="beq:BEWA_008290"/>
<proteinExistence type="predicted"/>
<gene>
    <name evidence="2" type="ORF">BEWA_008290</name>
</gene>
<evidence type="ECO:0000313" key="2">
    <source>
        <dbReference type="EMBL" id="AFZ81419.1"/>
    </source>
</evidence>
<dbReference type="RefSeq" id="XP_004831085.1">
    <property type="nucleotide sequence ID" value="XM_004831028.1"/>
</dbReference>
<organism evidence="2 3">
    <name type="scientific">Theileria equi strain WA</name>
    <dbReference type="NCBI Taxonomy" id="1537102"/>
    <lineage>
        <taxon>Eukaryota</taxon>
        <taxon>Sar</taxon>
        <taxon>Alveolata</taxon>
        <taxon>Apicomplexa</taxon>
        <taxon>Aconoidasida</taxon>
        <taxon>Piroplasmida</taxon>
        <taxon>Theileriidae</taxon>
        <taxon>Theileria</taxon>
    </lineage>
</organism>
<dbReference type="AlphaFoldDB" id="L0B2U8"/>
<feature type="compositionally biased region" description="Polar residues" evidence="1">
    <location>
        <begin position="933"/>
        <end position="943"/>
    </location>
</feature>
<feature type="compositionally biased region" description="Polar residues" evidence="1">
    <location>
        <begin position="626"/>
        <end position="635"/>
    </location>
</feature>
<dbReference type="EMBL" id="CP001670">
    <property type="protein sequence ID" value="AFZ81419.1"/>
    <property type="molecule type" value="Genomic_DNA"/>
</dbReference>
<evidence type="ECO:0000313" key="3">
    <source>
        <dbReference type="Proteomes" id="UP000031512"/>
    </source>
</evidence>
<feature type="compositionally biased region" description="Basic and acidic residues" evidence="1">
    <location>
        <begin position="638"/>
        <end position="648"/>
    </location>
</feature>
<name>L0B2U8_THEEQ</name>
<dbReference type="VEuPathDB" id="PiroplasmaDB:BEWA_008290"/>
<feature type="compositionally biased region" description="Polar residues" evidence="1">
    <location>
        <begin position="655"/>
        <end position="664"/>
    </location>
</feature>
<feature type="compositionally biased region" description="Acidic residues" evidence="1">
    <location>
        <begin position="493"/>
        <end position="506"/>
    </location>
</feature>
<feature type="compositionally biased region" description="Basic and acidic residues" evidence="1">
    <location>
        <begin position="683"/>
        <end position="707"/>
    </location>
</feature>
<dbReference type="GeneID" id="15805546"/>
<reference evidence="2 3" key="1">
    <citation type="journal article" date="2012" name="BMC Genomics">
        <title>Comparative genomic analysis and phylogenetic position of Theileria equi.</title>
        <authorList>
            <person name="Kappmeyer L.S."/>
            <person name="Thiagarajan M."/>
            <person name="Herndon D.R."/>
            <person name="Ramsay J.D."/>
            <person name="Caler E."/>
            <person name="Djikeng A."/>
            <person name="Gillespie J.J."/>
            <person name="Lau A.O."/>
            <person name="Roalson E.H."/>
            <person name="Silva J.C."/>
            <person name="Silva M.G."/>
            <person name="Suarez C.E."/>
            <person name="Ueti M.W."/>
            <person name="Nene V.M."/>
            <person name="Mealey R.H."/>
            <person name="Knowles D.P."/>
            <person name="Brayton K.A."/>
        </authorList>
    </citation>
    <scope>NUCLEOTIDE SEQUENCE [LARGE SCALE GENOMIC DNA]</scope>
    <source>
        <strain evidence="2 3">WA</strain>
    </source>
</reference>
<protein>
    <submittedName>
        <fullName evidence="2">Uncharacterized protein</fullName>
    </submittedName>
</protein>